<reference evidence="1" key="1">
    <citation type="submission" date="2022-08" db="EMBL/GenBank/DDBJ databases">
        <title>Alicyclobacillus dauci DSM2870, complete genome.</title>
        <authorList>
            <person name="Wang Q."/>
            <person name="Cai R."/>
            <person name="Wang Z."/>
        </authorList>
    </citation>
    <scope>NUCLEOTIDE SEQUENCE</scope>
    <source>
        <strain evidence="1">DSM 28700</strain>
    </source>
</reference>
<proteinExistence type="predicted"/>
<keyword evidence="2" id="KW-1185">Reference proteome</keyword>
<dbReference type="EMBL" id="CP104064">
    <property type="protein sequence ID" value="WAH37299.1"/>
    <property type="molecule type" value="Genomic_DNA"/>
</dbReference>
<dbReference type="Proteomes" id="UP001164803">
    <property type="component" value="Chromosome"/>
</dbReference>
<accession>A0ABY6Z3H4</accession>
<protein>
    <submittedName>
        <fullName evidence="1">Late competence development ComFB family protein</fullName>
    </submittedName>
</protein>
<dbReference type="InterPro" id="IPR019657">
    <property type="entry name" value="ComFB"/>
</dbReference>
<gene>
    <name evidence="1" type="ORF">NZD86_01755</name>
</gene>
<dbReference type="Pfam" id="PF10719">
    <property type="entry name" value="ComFB"/>
    <property type="match status" value="1"/>
</dbReference>
<evidence type="ECO:0000313" key="2">
    <source>
        <dbReference type="Proteomes" id="UP001164803"/>
    </source>
</evidence>
<dbReference type="RefSeq" id="WP_268044773.1">
    <property type="nucleotide sequence ID" value="NZ_CP104064.1"/>
</dbReference>
<evidence type="ECO:0000313" key="1">
    <source>
        <dbReference type="EMBL" id="WAH37299.1"/>
    </source>
</evidence>
<sequence length="99" mass="10873">MAVYNVTEQMAKEALHDSVFRSIMACTCQLCQDDALAIALNRLPVRYVATQQGEAYVKANYMQPQLQSDVLRELTRAAQVVSANPRHEQATGGTSQSNG</sequence>
<organism evidence="1 2">
    <name type="scientific">Alicyclobacillus dauci</name>
    <dbReference type="NCBI Taxonomy" id="1475485"/>
    <lineage>
        <taxon>Bacteria</taxon>
        <taxon>Bacillati</taxon>
        <taxon>Bacillota</taxon>
        <taxon>Bacilli</taxon>
        <taxon>Bacillales</taxon>
        <taxon>Alicyclobacillaceae</taxon>
        <taxon>Alicyclobacillus</taxon>
    </lineage>
</organism>
<name>A0ABY6Z3H4_9BACL</name>